<protein>
    <submittedName>
        <fullName evidence="1">Uncharacterized protein</fullName>
    </submittedName>
</protein>
<dbReference type="AlphaFoldDB" id="A0A0G1CAD8"/>
<accession>A0A0G1CAD8</accession>
<organism evidence="1 2">
    <name type="scientific">Candidatus Wolfebacteria bacterium GW2011_GWC1_43_10</name>
    <dbReference type="NCBI Taxonomy" id="1619011"/>
    <lineage>
        <taxon>Bacteria</taxon>
        <taxon>Candidatus Wolfeibacteriota</taxon>
    </lineage>
</organism>
<name>A0A0G1CAD8_9BACT</name>
<evidence type="ECO:0000313" key="2">
    <source>
        <dbReference type="Proteomes" id="UP000034810"/>
    </source>
</evidence>
<comment type="caution">
    <text evidence="1">The sequence shown here is derived from an EMBL/GenBank/DDBJ whole genome shotgun (WGS) entry which is preliminary data.</text>
</comment>
<proteinExistence type="predicted"/>
<dbReference type="EMBL" id="LCFA01000009">
    <property type="protein sequence ID" value="KKS82527.1"/>
    <property type="molecule type" value="Genomic_DNA"/>
</dbReference>
<sequence length="78" mass="8456">MTDNEIAITLCQEWLGVVVAPGTNPMATLSKVAKDRGMTLTSVVLLEELVPALQKNGPLKHLTINQIVECLGRALSYH</sequence>
<reference evidence="1 2" key="1">
    <citation type="journal article" date="2015" name="Nature">
        <title>rRNA introns, odd ribosomes, and small enigmatic genomes across a large radiation of phyla.</title>
        <authorList>
            <person name="Brown C.T."/>
            <person name="Hug L.A."/>
            <person name="Thomas B.C."/>
            <person name="Sharon I."/>
            <person name="Castelle C.J."/>
            <person name="Singh A."/>
            <person name="Wilkins M.J."/>
            <person name="Williams K.H."/>
            <person name="Banfield J.F."/>
        </authorList>
    </citation>
    <scope>NUCLEOTIDE SEQUENCE [LARGE SCALE GENOMIC DNA]</scope>
</reference>
<evidence type="ECO:0000313" key="1">
    <source>
        <dbReference type="EMBL" id="KKS82527.1"/>
    </source>
</evidence>
<gene>
    <name evidence="1" type="ORF">UV58_C0009G0009</name>
</gene>
<dbReference type="Proteomes" id="UP000034810">
    <property type="component" value="Unassembled WGS sequence"/>
</dbReference>